<comment type="similarity">
    <text evidence="1 5">Belongs to the peptidase S8 family.</text>
</comment>
<dbReference type="EMBL" id="LT559118">
    <property type="protein sequence ID" value="SBO98579.1"/>
    <property type="molecule type" value="Genomic_DNA"/>
</dbReference>
<dbReference type="Pfam" id="PF00082">
    <property type="entry name" value="Peptidase_S8"/>
    <property type="match status" value="1"/>
</dbReference>
<dbReference type="InterPro" id="IPR000209">
    <property type="entry name" value="Peptidase_S8/S53_dom"/>
</dbReference>
<reference evidence="7" key="1">
    <citation type="submission" date="2016-04" db="EMBL/GenBank/DDBJ databases">
        <authorList>
            <person name="Evans L.H."/>
            <person name="Alamgir A."/>
            <person name="Owens N."/>
            <person name="Weber N.D."/>
            <person name="Virtaneva K."/>
            <person name="Barbian K."/>
            <person name="Babar A."/>
            <person name="Rosenke K."/>
        </authorList>
    </citation>
    <scope>NUCLEOTIDE SEQUENCE</scope>
    <source>
        <strain evidence="7">Nono1</strain>
    </source>
</reference>
<dbReference type="GO" id="GO:0004252">
    <property type="term" value="F:serine-type endopeptidase activity"/>
    <property type="evidence" value="ECO:0007669"/>
    <property type="project" value="UniProtKB-UniRule"/>
</dbReference>
<dbReference type="RefSeq" id="WP_225267339.1">
    <property type="nucleotide sequence ID" value="NZ_CP084058.1"/>
</dbReference>
<sequence length="491" mass="52301">MTTMTERREDTVYFEAALRPDTGASMFAESSATQNAGLDELRPAPGLAERTANALQAKGFTVRHLGTFSISAEGPRSLWESTFHTHVEVRQAELEGRPPDVTATAGAQVPYLAHVSGEPFTMPQDLEPYIERAYPQPPPRFFASPIPPRVSYHHLRVPDDVALLLRAHPLHDRGVTGRGVLVAMPDTGFYRHPFYDHHGYNYNATLAPDATRVQHDEHGHGTAEAANIFACARDIDFVGVKMGANATLAFKAASDLAPAVITNSWGYHLPGLDTLPNFLRPLELAVIEAVRERGITVCFSAGNGHVAFPGMMPDVISVGGVFVDETPVNGEFRLEASDYASSFDSLIYAGRHVPDVCGLVGKAPRAIYIMLPVEPGDEIDTSLAGPGYPAKDGTAPDDGWSVISGTSAASPQVAGVCALLKQVQPGLSPALVKAVLKASARDCAEGKSAMGQVAGDGYDGPTGAGLVNAEAAYRLARSVAPRNPHPFPPLR</sequence>
<feature type="active site" description="Charge relay system" evidence="5">
    <location>
        <position position="407"/>
    </location>
</feature>
<keyword evidence="3 5" id="KW-0378">Hydrolase</keyword>
<evidence type="ECO:0000313" key="7">
    <source>
        <dbReference type="EMBL" id="SBO98579.1"/>
    </source>
</evidence>
<evidence type="ECO:0000256" key="2">
    <source>
        <dbReference type="ARBA" id="ARBA00022670"/>
    </source>
</evidence>
<dbReference type="PRINTS" id="PR00723">
    <property type="entry name" value="SUBTILISIN"/>
</dbReference>
<keyword evidence="4 5" id="KW-0720">Serine protease</keyword>
<accession>A0A1M4EI51</accession>
<dbReference type="InterPro" id="IPR050131">
    <property type="entry name" value="Peptidase_S8_subtilisin-like"/>
</dbReference>
<proteinExistence type="inferred from homology"/>
<keyword evidence="2 5" id="KW-0645">Protease</keyword>
<dbReference type="InterPro" id="IPR036852">
    <property type="entry name" value="Peptidase_S8/S53_dom_sf"/>
</dbReference>
<dbReference type="PROSITE" id="PS51892">
    <property type="entry name" value="SUBTILASE"/>
    <property type="match status" value="1"/>
</dbReference>
<feature type="active site" description="Charge relay system" evidence="5">
    <location>
        <position position="186"/>
    </location>
</feature>
<dbReference type="SUPFAM" id="SSF52743">
    <property type="entry name" value="Subtilisin-like"/>
    <property type="match status" value="1"/>
</dbReference>
<feature type="active site" description="Charge relay system" evidence="5">
    <location>
        <position position="220"/>
    </location>
</feature>
<dbReference type="GO" id="GO:0006508">
    <property type="term" value="P:proteolysis"/>
    <property type="evidence" value="ECO:0007669"/>
    <property type="project" value="UniProtKB-KW"/>
</dbReference>
<evidence type="ECO:0000256" key="1">
    <source>
        <dbReference type="ARBA" id="ARBA00011073"/>
    </source>
</evidence>
<gene>
    <name evidence="7" type="ORF">BN4615_P8095</name>
</gene>
<dbReference type="InterPro" id="IPR015500">
    <property type="entry name" value="Peptidase_S8_subtilisin-rel"/>
</dbReference>
<name>A0A1M4EI51_9ACTN</name>
<evidence type="ECO:0000256" key="5">
    <source>
        <dbReference type="PROSITE-ProRule" id="PRU01240"/>
    </source>
</evidence>
<dbReference type="PANTHER" id="PTHR43806:SF11">
    <property type="entry name" value="CEREVISIN-RELATED"/>
    <property type="match status" value="1"/>
</dbReference>
<organism evidence="7">
    <name type="scientific">Nonomuraea gerenzanensis</name>
    <dbReference type="NCBI Taxonomy" id="93944"/>
    <lineage>
        <taxon>Bacteria</taxon>
        <taxon>Bacillati</taxon>
        <taxon>Actinomycetota</taxon>
        <taxon>Actinomycetes</taxon>
        <taxon>Streptosporangiales</taxon>
        <taxon>Streptosporangiaceae</taxon>
        <taxon>Nonomuraea</taxon>
    </lineage>
</organism>
<evidence type="ECO:0000256" key="3">
    <source>
        <dbReference type="ARBA" id="ARBA00022801"/>
    </source>
</evidence>
<protein>
    <submittedName>
        <fullName evidence="7">Bacillopeptidase F</fullName>
    </submittedName>
</protein>
<dbReference type="AlphaFoldDB" id="A0A1M4EI51"/>
<dbReference type="Gene3D" id="3.40.50.200">
    <property type="entry name" value="Peptidase S8/S53 domain"/>
    <property type="match status" value="1"/>
</dbReference>
<dbReference type="PANTHER" id="PTHR43806">
    <property type="entry name" value="PEPTIDASE S8"/>
    <property type="match status" value="1"/>
</dbReference>
<evidence type="ECO:0000259" key="6">
    <source>
        <dbReference type="Pfam" id="PF00082"/>
    </source>
</evidence>
<feature type="domain" description="Peptidase S8/S53" evidence="6">
    <location>
        <begin position="177"/>
        <end position="448"/>
    </location>
</feature>
<evidence type="ECO:0000256" key="4">
    <source>
        <dbReference type="ARBA" id="ARBA00022825"/>
    </source>
</evidence>
<dbReference type="InterPro" id="IPR023828">
    <property type="entry name" value="Peptidase_S8_Ser-AS"/>
</dbReference>
<dbReference type="PROSITE" id="PS00138">
    <property type="entry name" value="SUBTILASE_SER"/>
    <property type="match status" value="1"/>
</dbReference>